<keyword evidence="2" id="KW-0813">Transport</keyword>
<protein>
    <submittedName>
        <fullName evidence="8">Sugar phosphate permease</fullName>
    </submittedName>
</protein>
<evidence type="ECO:0000256" key="3">
    <source>
        <dbReference type="ARBA" id="ARBA00022692"/>
    </source>
</evidence>
<feature type="transmembrane region" description="Helical" evidence="6">
    <location>
        <begin position="229"/>
        <end position="251"/>
    </location>
</feature>
<reference evidence="9" key="2">
    <citation type="submission" date="2015-05" db="EMBL/GenBank/DDBJ databases">
        <title>Complete genome sequence of Corynebacterium uterequi DSM 45634, isolated from the uterus of a maiden mare.</title>
        <authorList>
            <person name="Ruckert C."/>
            <person name="Albersmeier A."/>
            <person name="Winkler A."/>
            <person name="Tauch A."/>
        </authorList>
    </citation>
    <scope>NUCLEOTIDE SEQUENCE [LARGE SCALE GENOMIC DNA]</scope>
    <source>
        <strain evidence="9">DSM 45634</strain>
    </source>
</reference>
<gene>
    <name evidence="8" type="ORF">CUTER_02415</name>
</gene>
<organism evidence="8 9">
    <name type="scientific">Corynebacterium uterequi</name>
    <dbReference type="NCBI Taxonomy" id="1072256"/>
    <lineage>
        <taxon>Bacteria</taxon>
        <taxon>Bacillati</taxon>
        <taxon>Actinomycetota</taxon>
        <taxon>Actinomycetes</taxon>
        <taxon>Mycobacteriales</taxon>
        <taxon>Corynebacteriaceae</taxon>
        <taxon>Corynebacterium</taxon>
    </lineage>
</organism>
<feature type="transmembrane region" description="Helical" evidence="6">
    <location>
        <begin position="204"/>
        <end position="223"/>
    </location>
</feature>
<feature type="transmembrane region" description="Helical" evidence="6">
    <location>
        <begin position="362"/>
        <end position="382"/>
    </location>
</feature>
<dbReference type="Pfam" id="PF07690">
    <property type="entry name" value="MFS_1"/>
    <property type="match status" value="2"/>
</dbReference>
<dbReference type="Gene3D" id="1.20.1250.20">
    <property type="entry name" value="MFS general substrate transporter like domains"/>
    <property type="match status" value="2"/>
</dbReference>
<feature type="transmembrane region" description="Helical" evidence="6">
    <location>
        <begin position="403"/>
        <end position="426"/>
    </location>
</feature>
<sequence length="465" mass="48090">MSRPTTTYRGDNRALTGFILGLLTFWLFAQTLLNTGPSIAEELGMSAPTMTTAIALSSLLSGMLIVAWGGLADNLGRVRIFTLGCLLNIIGCLLLAVAAGALAVPLFLLGRILQGMSIGAIMPSSMALLGAYWDGDDRERASSLWAFGTFGGSGLASIVGGVLANSAVGWRGTFLLSAAFSLAAILLTRHIPESRANTTTNQRFDIPGVITLAIGLLALQLLITRGSTWGWASTATILAAVAAAGLLAAFFTVERRSPNPLVRLGVFRNRGFTAATISNFLVNLSVGIIPLTLWALQQGHHLSTATAGYLTLAYPIVLILFLKISVNAIHTLGAKMTMAAGPGALAVATVLMSLTFLPSTVYYVLVVIGFGLFGAGLALYATPSISMALSELPADQTGAGSGVYKMASSLGGGIGVAISGSVYTAIATTGNPLDAARIGLYVNIAFLVAACLLVLTMLGKKTSTR</sequence>
<dbReference type="AlphaFoldDB" id="A0A0G3HEU8"/>
<feature type="transmembrane region" description="Helical" evidence="6">
    <location>
        <begin position="53"/>
        <end position="71"/>
    </location>
</feature>
<dbReference type="PANTHER" id="PTHR42718:SF9">
    <property type="entry name" value="MAJOR FACILITATOR SUPERFAMILY MULTIDRUG TRANSPORTER MFSC"/>
    <property type="match status" value="1"/>
</dbReference>
<feature type="transmembrane region" description="Helical" evidence="6">
    <location>
        <begin position="338"/>
        <end position="356"/>
    </location>
</feature>
<dbReference type="GO" id="GO:0005886">
    <property type="term" value="C:plasma membrane"/>
    <property type="evidence" value="ECO:0007669"/>
    <property type="project" value="UniProtKB-SubCell"/>
</dbReference>
<dbReference type="CDD" id="cd17321">
    <property type="entry name" value="MFS_MMR_MDR_like"/>
    <property type="match status" value="1"/>
</dbReference>
<keyword evidence="5 6" id="KW-0472">Membrane</keyword>
<dbReference type="InterPro" id="IPR020846">
    <property type="entry name" value="MFS_dom"/>
</dbReference>
<keyword evidence="9" id="KW-1185">Reference proteome</keyword>
<dbReference type="KEGG" id="cut:CUTER_02415"/>
<accession>A0A0G3HEU8</accession>
<keyword evidence="3 6" id="KW-0812">Transmembrane</keyword>
<dbReference type="SUPFAM" id="SSF103473">
    <property type="entry name" value="MFS general substrate transporter"/>
    <property type="match status" value="2"/>
</dbReference>
<feature type="transmembrane region" description="Helical" evidence="6">
    <location>
        <begin position="12"/>
        <end position="33"/>
    </location>
</feature>
<keyword evidence="4 6" id="KW-1133">Transmembrane helix</keyword>
<feature type="transmembrane region" description="Helical" evidence="6">
    <location>
        <begin position="174"/>
        <end position="192"/>
    </location>
</feature>
<evidence type="ECO:0000256" key="2">
    <source>
        <dbReference type="ARBA" id="ARBA00022448"/>
    </source>
</evidence>
<proteinExistence type="predicted"/>
<dbReference type="PROSITE" id="PS50850">
    <property type="entry name" value="MFS"/>
    <property type="match status" value="1"/>
</dbReference>
<dbReference type="RefSeq" id="WP_047259079.1">
    <property type="nucleotide sequence ID" value="NZ_CP011546.1"/>
</dbReference>
<evidence type="ECO:0000256" key="4">
    <source>
        <dbReference type="ARBA" id="ARBA00022989"/>
    </source>
</evidence>
<dbReference type="InterPro" id="IPR011701">
    <property type="entry name" value="MFS"/>
</dbReference>
<evidence type="ECO:0000256" key="5">
    <source>
        <dbReference type="ARBA" id="ARBA00023136"/>
    </source>
</evidence>
<name>A0A0G3HEU8_9CORY</name>
<dbReference type="Proteomes" id="UP000035548">
    <property type="component" value="Chromosome"/>
</dbReference>
<reference evidence="8 9" key="1">
    <citation type="journal article" date="2015" name="Genome Announc.">
        <title>Virulence Factor Genes Detected in the Complete Genome Sequence of Corynebacterium uterequi DSM 45634, Isolated from the Uterus of a Maiden Mare.</title>
        <authorList>
            <person name="Ruckert C."/>
            <person name="Kriete M."/>
            <person name="Jaenicke S."/>
            <person name="Winkler A."/>
            <person name="Tauch A."/>
        </authorList>
    </citation>
    <scope>NUCLEOTIDE SEQUENCE [LARGE SCALE GENOMIC DNA]</scope>
    <source>
        <strain evidence="8 9">DSM 45634</strain>
    </source>
</reference>
<evidence type="ECO:0000313" key="8">
    <source>
        <dbReference type="EMBL" id="AKK10498.1"/>
    </source>
</evidence>
<dbReference type="InterPro" id="IPR036259">
    <property type="entry name" value="MFS_trans_sf"/>
</dbReference>
<feature type="transmembrane region" description="Helical" evidence="6">
    <location>
        <begin position="307"/>
        <end position="326"/>
    </location>
</feature>
<evidence type="ECO:0000256" key="6">
    <source>
        <dbReference type="SAM" id="Phobius"/>
    </source>
</evidence>
<feature type="transmembrane region" description="Helical" evidence="6">
    <location>
        <begin position="272"/>
        <end position="295"/>
    </location>
</feature>
<evidence type="ECO:0000256" key="1">
    <source>
        <dbReference type="ARBA" id="ARBA00004651"/>
    </source>
</evidence>
<dbReference type="EMBL" id="CP011546">
    <property type="protein sequence ID" value="AKK10498.1"/>
    <property type="molecule type" value="Genomic_DNA"/>
</dbReference>
<feature type="transmembrane region" description="Helical" evidence="6">
    <location>
        <begin position="438"/>
        <end position="458"/>
    </location>
</feature>
<feature type="transmembrane region" description="Helical" evidence="6">
    <location>
        <begin position="83"/>
        <end position="106"/>
    </location>
</feature>
<dbReference type="PATRIC" id="fig|1072256.5.peg.478"/>
<evidence type="ECO:0000313" key="9">
    <source>
        <dbReference type="Proteomes" id="UP000035548"/>
    </source>
</evidence>
<dbReference type="GO" id="GO:0022857">
    <property type="term" value="F:transmembrane transporter activity"/>
    <property type="evidence" value="ECO:0007669"/>
    <property type="project" value="InterPro"/>
</dbReference>
<evidence type="ECO:0000259" key="7">
    <source>
        <dbReference type="PROSITE" id="PS50850"/>
    </source>
</evidence>
<dbReference type="OrthoDB" id="2412976at2"/>
<feature type="domain" description="Major facilitator superfamily (MFS) profile" evidence="7">
    <location>
        <begin position="14"/>
        <end position="462"/>
    </location>
</feature>
<dbReference type="STRING" id="1072256.CUTER_02415"/>
<dbReference type="PANTHER" id="PTHR42718">
    <property type="entry name" value="MAJOR FACILITATOR SUPERFAMILY MULTIDRUG TRANSPORTER MFSC"/>
    <property type="match status" value="1"/>
</dbReference>
<comment type="subcellular location">
    <subcellularLocation>
        <location evidence="1">Cell membrane</location>
        <topology evidence="1">Multi-pass membrane protein</topology>
    </subcellularLocation>
</comment>
<feature type="transmembrane region" description="Helical" evidence="6">
    <location>
        <begin position="144"/>
        <end position="168"/>
    </location>
</feature>
<feature type="transmembrane region" description="Helical" evidence="6">
    <location>
        <begin position="112"/>
        <end position="132"/>
    </location>
</feature>